<sequence length="84" mass="9596">MNQAIQFIDRMEFNAQAQLLTFYAQVNGLMVECIIDTQSLAISDIESAKQHFDMLRFDYEELAEQQIEDEAYNSAGQIIVSVLS</sequence>
<gene>
    <name evidence="1" type="ORF">LCGC14_2452690</name>
</gene>
<dbReference type="AlphaFoldDB" id="A0A0F9BG55"/>
<protein>
    <recommendedName>
        <fullName evidence="2">DUF1488 domain-containing protein</fullName>
    </recommendedName>
</protein>
<organism evidence="1">
    <name type="scientific">marine sediment metagenome</name>
    <dbReference type="NCBI Taxonomy" id="412755"/>
    <lineage>
        <taxon>unclassified sequences</taxon>
        <taxon>metagenomes</taxon>
        <taxon>ecological metagenomes</taxon>
    </lineage>
</organism>
<dbReference type="SUPFAM" id="SSF160272">
    <property type="entry name" value="Shew3726-like"/>
    <property type="match status" value="1"/>
</dbReference>
<dbReference type="EMBL" id="LAZR01037993">
    <property type="protein sequence ID" value="KKL20715.1"/>
    <property type="molecule type" value="Genomic_DNA"/>
</dbReference>
<comment type="caution">
    <text evidence="1">The sequence shown here is derived from an EMBL/GenBank/DDBJ whole genome shotgun (WGS) entry which is preliminary data.</text>
</comment>
<proteinExistence type="predicted"/>
<accession>A0A0F9BG55</accession>
<dbReference type="Pfam" id="PF07369">
    <property type="entry name" value="DUF1488"/>
    <property type="match status" value="1"/>
</dbReference>
<dbReference type="InterPro" id="IPR036692">
    <property type="entry name" value="Shew3726-like_sf"/>
</dbReference>
<evidence type="ECO:0008006" key="2">
    <source>
        <dbReference type="Google" id="ProtNLM"/>
    </source>
</evidence>
<evidence type="ECO:0000313" key="1">
    <source>
        <dbReference type="EMBL" id="KKL20715.1"/>
    </source>
</evidence>
<dbReference type="InterPro" id="IPR009962">
    <property type="entry name" value="DUF1488"/>
</dbReference>
<name>A0A0F9BG55_9ZZZZ</name>
<reference evidence="1" key="1">
    <citation type="journal article" date="2015" name="Nature">
        <title>Complex archaea that bridge the gap between prokaryotes and eukaryotes.</title>
        <authorList>
            <person name="Spang A."/>
            <person name="Saw J.H."/>
            <person name="Jorgensen S.L."/>
            <person name="Zaremba-Niedzwiedzka K."/>
            <person name="Martijn J."/>
            <person name="Lind A.E."/>
            <person name="van Eijk R."/>
            <person name="Schleper C."/>
            <person name="Guy L."/>
            <person name="Ettema T.J."/>
        </authorList>
    </citation>
    <scope>NUCLEOTIDE SEQUENCE</scope>
</reference>
<dbReference type="Gene3D" id="3.30.160.140">
    <property type="entry name" value="Shew3726-like"/>
    <property type="match status" value="1"/>
</dbReference>